<evidence type="ECO:0000256" key="10">
    <source>
        <dbReference type="SAM" id="MobiDB-lite"/>
    </source>
</evidence>
<evidence type="ECO:0000256" key="1">
    <source>
        <dbReference type="ARBA" id="ARBA00004123"/>
    </source>
</evidence>
<dbReference type="EnsemblPlants" id="Kaladp0034s0229.1.v1.1">
    <property type="protein sequence ID" value="Kaladp0034s0229.1.v1.1"/>
    <property type="gene ID" value="Kaladp0034s0229.v1.1"/>
</dbReference>
<dbReference type="Proteomes" id="UP000594263">
    <property type="component" value="Unplaced"/>
</dbReference>
<name>A0A7N0TFN5_KALFE</name>
<feature type="region of interest" description="Disordered" evidence="10">
    <location>
        <begin position="221"/>
        <end position="244"/>
    </location>
</feature>
<keyword evidence="5" id="KW-0346">Stress response</keyword>
<feature type="region of interest" description="Disordered" evidence="10">
    <location>
        <begin position="1"/>
        <end position="34"/>
    </location>
</feature>
<dbReference type="PANTHER" id="PTHR10015:SF322">
    <property type="entry name" value="HEAT STRESS TRANSCRIPTION FACTOR A-7A"/>
    <property type="match status" value="1"/>
</dbReference>
<keyword evidence="7" id="KW-0804">Transcription</keyword>
<dbReference type="GO" id="GO:0005634">
    <property type="term" value="C:nucleus"/>
    <property type="evidence" value="ECO:0007669"/>
    <property type="project" value="UniProtKB-SubCell"/>
</dbReference>
<dbReference type="GO" id="GO:0034605">
    <property type="term" value="P:cellular response to heat"/>
    <property type="evidence" value="ECO:0007669"/>
    <property type="project" value="TreeGrafter"/>
</dbReference>
<reference evidence="12" key="1">
    <citation type="submission" date="2021-01" db="UniProtKB">
        <authorList>
            <consortium name="EnsemblPlants"/>
        </authorList>
    </citation>
    <scope>IDENTIFICATION</scope>
</reference>
<dbReference type="FunFam" id="1.10.10.10:FF:000037">
    <property type="entry name" value="Heat stress transcription factor B-4"/>
    <property type="match status" value="1"/>
</dbReference>
<evidence type="ECO:0000256" key="9">
    <source>
        <dbReference type="RuleBase" id="RU004020"/>
    </source>
</evidence>
<feature type="compositionally biased region" description="Basic and acidic residues" evidence="10">
    <location>
        <begin position="221"/>
        <end position="241"/>
    </location>
</feature>
<dbReference type="AlphaFoldDB" id="A0A7N0TFN5"/>
<dbReference type="Gene3D" id="1.10.10.10">
    <property type="entry name" value="Winged helix-like DNA-binding domain superfamily/Winged helix DNA-binding domain"/>
    <property type="match status" value="1"/>
</dbReference>
<dbReference type="InterPro" id="IPR036388">
    <property type="entry name" value="WH-like_DNA-bd_sf"/>
</dbReference>
<keyword evidence="4" id="KW-0805">Transcription regulation</keyword>
<dbReference type="GO" id="GO:0006357">
    <property type="term" value="P:regulation of transcription by RNA polymerase II"/>
    <property type="evidence" value="ECO:0007669"/>
    <property type="project" value="TreeGrafter"/>
</dbReference>
<dbReference type="InterPro" id="IPR000232">
    <property type="entry name" value="HSF_DNA-bd"/>
</dbReference>
<evidence type="ECO:0000256" key="6">
    <source>
        <dbReference type="ARBA" id="ARBA00023125"/>
    </source>
</evidence>
<organism evidence="12 13">
    <name type="scientific">Kalanchoe fedtschenkoi</name>
    <name type="common">Lavender scallops</name>
    <name type="synonym">South American air plant</name>
    <dbReference type="NCBI Taxonomy" id="63787"/>
    <lineage>
        <taxon>Eukaryota</taxon>
        <taxon>Viridiplantae</taxon>
        <taxon>Streptophyta</taxon>
        <taxon>Embryophyta</taxon>
        <taxon>Tracheophyta</taxon>
        <taxon>Spermatophyta</taxon>
        <taxon>Magnoliopsida</taxon>
        <taxon>eudicotyledons</taxon>
        <taxon>Gunneridae</taxon>
        <taxon>Pentapetalae</taxon>
        <taxon>Saxifragales</taxon>
        <taxon>Crassulaceae</taxon>
        <taxon>Kalanchoe</taxon>
    </lineage>
</organism>
<comment type="subunit">
    <text evidence="2">Homotrimer.</text>
</comment>
<dbReference type="Pfam" id="PF00447">
    <property type="entry name" value="HSF_DNA-bind"/>
    <property type="match status" value="1"/>
</dbReference>
<evidence type="ECO:0000313" key="13">
    <source>
        <dbReference type="Proteomes" id="UP000594263"/>
    </source>
</evidence>
<proteinExistence type="inferred from homology"/>
<dbReference type="Gramene" id="Kaladp0034s0229.1.v1.1">
    <property type="protein sequence ID" value="Kaladp0034s0229.1.v1.1"/>
    <property type="gene ID" value="Kaladp0034s0229.v1.1"/>
</dbReference>
<dbReference type="InterPro" id="IPR036390">
    <property type="entry name" value="WH_DNA-bd_sf"/>
</dbReference>
<dbReference type="PANTHER" id="PTHR10015">
    <property type="entry name" value="HEAT SHOCK TRANSCRIPTION FACTOR"/>
    <property type="match status" value="1"/>
</dbReference>
<protein>
    <recommendedName>
        <fullName evidence="11">HSF-type DNA-binding domain-containing protein</fullName>
    </recommendedName>
</protein>
<comment type="similarity">
    <text evidence="9">Belongs to the HSF family.</text>
</comment>
<dbReference type="GO" id="GO:0003700">
    <property type="term" value="F:DNA-binding transcription factor activity"/>
    <property type="evidence" value="ECO:0007669"/>
    <property type="project" value="InterPro"/>
</dbReference>
<evidence type="ECO:0000256" key="7">
    <source>
        <dbReference type="ARBA" id="ARBA00023163"/>
    </source>
</evidence>
<accession>A0A7N0TFN5</accession>
<evidence type="ECO:0000259" key="11">
    <source>
        <dbReference type="SMART" id="SM00415"/>
    </source>
</evidence>
<feature type="domain" description="HSF-type DNA-binding" evidence="11">
    <location>
        <begin position="31"/>
        <end position="133"/>
    </location>
</feature>
<keyword evidence="8" id="KW-0539">Nucleus</keyword>
<evidence type="ECO:0000256" key="8">
    <source>
        <dbReference type="ARBA" id="ARBA00023242"/>
    </source>
</evidence>
<evidence type="ECO:0000256" key="5">
    <source>
        <dbReference type="ARBA" id="ARBA00023016"/>
    </source>
</evidence>
<dbReference type="SMART" id="SM00415">
    <property type="entry name" value="HSF"/>
    <property type="match status" value="1"/>
</dbReference>
<evidence type="ECO:0000256" key="4">
    <source>
        <dbReference type="ARBA" id="ARBA00023015"/>
    </source>
</evidence>
<evidence type="ECO:0000313" key="12">
    <source>
        <dbReference type="EnsemblPlants" id="Kaladp0034s0229.1.v1.1"/>
    </source>
</evidence>
<keyword evidence="13" id="KW-1185">Reference proteome</keyword>
<evidence type="ECO:0000256" key="2">
    <source>
        <dbReference type="ARBA" id="ARBA00011233"/>
    </source>
</evidence>
<comment type="subcellular location">
    <subcellularLocation>
        <location evidence="1">Nucleus</location>
    </subcellularLocation>
</comment>
<sequence>MNPAREAVPVEEGSASNSDRAQAAERVHESQPPPFLAKTYHLVDDPTTDQVISWSQDNNNSSSSSSSSFVIWDPRTFSSTILPTYFKHTNFSNFIRQLNSYGFKKVNPDRWEFANAGFIRGHGHLMRTSMKRRARQMQSSDVEPCPKFEEPGFDREVHRLRRDRQILMTELVKLRQLQKTTRAHIRSMEQRLRKTELKQQQTTRFLAKAIRNPDFMQRFSGAKDTREEDEHSFSTEMRSTDQEEPGALRGFTEKEIQDYVDISDYEVSDVVVWEKENVLPVAEEGEHDQEQLVGEFLNDWIKEELRQVNVEEEYEDVQADHLEMICFEE</sequence>
<dbReference type="SUPFAM" id="SSF46785">
    <property type="entry name" value="Winged helix' DNA-binding domain"/>
    <property type="match status" value="1"/>
</dbReference>
<evidence type="ECO:0000256" key="3">
    <source>
        <dbReference type="ARBA" id="ARBA00022553"/>
    </source>
</evidence>
<keyword evidence="3" id="KW-0597">Phosphoprotein</keyword>
<dbReference type="GO" id="GO:0000978">
    <property type="term" value="F:RNA polymerase II cis-regulatory region sequence-specific DNA binding"/>
    <property type="evidence" value="ECO:0007669"/>
    <property type="project" value="TreeGrafter"/>
</dbReference>
<keyword evidence="6" id="KW-0238">DNA-binding</keyword>